<accession>A0A4Y2KKC6</accession>
<gene>
    <name evidence="2" type="ORF">AVEN_19627_1</name>
</gene>
<name>A0A4Y2KKC6_ARAVE</name>
<evidence type="ECO:0000313" key="3">
    <source>
        <dbReference type="Proteomes" id="UP000499080"/>
    </source>
</evidence>
<sequence>MQAESTVEGQTSSCWRGMAVWRVVYRLSCVHFQLRSVQWRLVHKSCSPPKIILKDCIFVFILIGLLFHLKNSVIKENGKKILKPKRKTEINQELRERQTRAAESFVPPEDPKLMQ</sequence>
<organism evidence="2 3">
    <name type="scientific">Araneus ventricosus</name>
    <name type="common">Orbweaver spider</name>
    <name type="synonym">Epeira ventricosa</name>
    <dbReference type="NCBI Taxonomy" id="182803"/>
    <lineage>
        <taxon>Eukaryota</taxon>
        <taxon>Metazoa</taxon>
        <taxon>Ecdysozoa</taxon>
        <taxon>Arthropoda</taxon>
        <taxon>Chelicerata</taxon>
        <taxon>Arachnida</taxon>
        <taxon>Araneae</taxon>
        <taxon>Araneomorphae</taxon>
        <taxon>Entelegynae</taxon>
        <taxon>Araneoidea</taxon>
        <taxon>Araneidae</taxon>
        <taxon>Araneus</taxon>
    </lineage>
</organism>
<comment type="caution">
    <text evidence="2">The sequence shown here is derived from an EMBL/GenBank/DDBJ whole genome shotgun (WGS) entry which is preliminary data.</text>
</comment>
<protein>
    <submittedName>
        <fullName evidence="2">Uncharacterized protein</fullName>
    </submittedName>
</protein>
<reference evidence="2 3" key="1">
    <citation type="journal article" date="2019" name="Sci. Rep.">
        <title>Orb-weaving spider Araneus ventricosus genome elucidates the spidroin gene catalogue.</title>
        <authorList>
            <person name="Kono N."/>
            <person name="Nakamura H."/>
            <person name="Ohtoshi R."/>
            <person name="Moran D.A.P."/>
            <person name="Shinohara A."/>
            <person name="Yoshida Y."/>
            <person name="Fujiwara M."/>
            <person name="Mori M."/>
            <person name="Tomita M."/>
            <person name="Arakawa K."/>
        </authorList>
    </citation>
    <scope>NUCLEOTIDE SEQUENCE [LARGE SCALE GENOMIC DNA]</scope>
</reference>
<dbReference type="AlphaFoldDB" id="A0A4Y2KKC6"/>
<evidence type="ECO:0000313" key="2">
    <source>
        <dbReference type="EMBL" id="GBN02502.1"/>
    </source>
</evidence>
<keyword evidence="3" id="KW-1185">Reference proteome</keyword>
<evidence type="ECO:0000256" key="1">
    <source>
        <dbReference type="SAM" id="MobiDB-lite"/>
    </source>
</evidence>
<feature type="region of interest" description="Disordered" evidence="1">
    <location>
        <begin position="92"/>
        <end position="115"/>
    </location>
</feature>
<proteinExistence type="predicted"/>
<dbReference type="Proteomes" id="UP000499080">
    <property type="component" value="Unassembled WGS sequence"/>
</dbReference>
<dbReference type="EMBL" id="BGPR01004708">
    <property type="protein sequence ID" value="GBN02502.1"/>
    <property type="molecule type" value="Genomic_DNA"/>
</dbReference>